<gene>
    <name evidence="5" type="ORF">HMPREF0634_1295</name>
</gene>
<dbReference type="AlphaFoldDB" id="E0E2G5"/>
<dbReference type="PROSITE" id="PS00894">
    <property type="entry name" value="HTH_DEOR_1"/>
    <property type="match status" value="1"/>
</dbReference>
<dbReference type="InterPro" id="IPR050313">
    <property type="entry name" value="Carb_Metab_HTH_regulators"/>
</dbReference>
<keyword evidence="2" id="KW-0238">DNA-binding</keyword>
<sequence length="250" mass="27841">MLTEERQAYILDRVNKFNTVKLKDLVIELGASESTIRRDFDDLEDKGLIKRIHGGAMSIDGAFTFDNTIFERSERALSEKIAIGRYCGNLVKDGDFVYIDAGTTCYEIIPFLRGKDIVVVTNGIHNVDRLLENNIKTYILGGYVKPLTKAVIGEEVILDLGKYRFTKAFIGANGISANSSITTPDISEANIKAEAIRRSKDVYVVTDSSKFGKVSFAKICDLDEVSIVTDAKKEVIDNRILENTRIISVE</sequence>
<dbReference type="GO" id="GO:0003677">
    <property type="term" value="F:DNA binding"/>
    <property type="evidence" value="ECO:0007669"/>
    <property type="project" value="UniProtKB-KW"/>
</dbReference>
<dbReference type="PROSITE" id="PS51000">
    <property type="entry name" value="HTH_DEOR_2"/>
    <property type="match status" value="1"/>
</dbReference>
<dbReference type="PANTHER" id="PTHR30363:SF56">
    <property type="entry name" value="TRANSCRIPTIONAL REGULATOR, DEOR FAMILY"/>
    <property type="match status" value="1"/>
</dbReference>
<dbReference type="Gene3D" id="3.40.50.1360">
    <property type="match status" value="1"/>
</dbReference>
<evidence type="ECO:0000259" key="4">
    <source>
        <dbReference type="PROSITE" id="PS51000"/>
    </source>
</evidence>
<dbReference type="Pfam" id="PF08220">
    <property type="entry name" value="HTH_DeoR"/>
    <property type="match status" value="1"/>
</dbReference>
<evidence type="ECO:0000313" key="5">
    <source>
        <dbReference type="EMBL" id="EFM64975.1"/>
    </source>
</evidence>
<evidence type="ECO:0000256" key="1">
    <source>
        <dbReference type="ARBA" id="ARBA00023015"/>
    </source>
</evidence>
<reference evidence="5 6" key="1">
    <citation type="submission" date="2010-08" db="EMBL/GenBank/DDBJ databases">
        <authorList>
            <person name="Harkins D.M."/>
            <person name="Madupu R."/>
            <person name="Durkin A.S."/>
            <person name="Torralba M."/>
            <person name="Methe B."/>
            <person name="Sutton G.G."/>
            <person name="Nelson K.E."/>
        </authorList>
    </citation>
    <scope>NUCLEOTIDE SEQUENCE [LARGE SCALE GENOMIC DNA]</scope>
    <source>
        <strain evidence="5 6">DSM 17678</strain>
    </source>
</reference>
<dbReference type="InterPro" id="IPR001034">
    <property type="entry name" value="DeoR_HTH"/>
</dbReference>
<dbReference type="SUPFAM" id="SSF100950">
    <property type="entry name" value="NagB/RpiA/CoA transferase-like"/>
    <property type="match status" value="1"/>
</dbReference>
<dbReference type="InterPro" id="IPR036390">
    <property type="entry name" value="WH_DNA-bd_sf"/>
</dbReference>
<evidence type="ECO:0000256" key="3">
    <source>
        <dbReference type="ARBA" id="ARBA00023163"/>
    </source>
</evidence>
<dbReference type="InterPro" id="IPR014036">
    <property type="entry name" value="DeoR-like_C"/>
</dbReference>
<dbReference type="SMART" id="SM01134">
    <property type="entry name" value="DeoRC"/>
    <property type="match status" value="1"/>
</dbReference>
<dbReference type="GeneID" id="84800414"/>
<dbReference type="InterPro" id="IPR018356">
    <property type="entry name" value="Tscrpt_reg_HTH_DeoR_CS"/>
</dbReference>
<dbReference type="GO" id="GO:0003700">
    <property type="term" value="F:DNA-binding transcription factor activity"/>
    <property type="evidence" value="ECO:0007669"/>
    <property type="project" value="InterPro"/>
</dbReference>
<dbReference type="SUPFAM" id="SSF46785">
    <property type="entry name" value="Winged helix' DNA-binding domain"/>
    <property type="match status" value="1"/>
</dbReference>
<dbReference type="RefSeq" id="WP_007789118.1">
    <property type="nucleotide sequence ID" value="NZ_ADGQ01000035.1"/>
</dbReference>
<dbReference type="eggNOG" id="COG1349">
    <property type="taxonomic scope" value="Bacteria"/>
</dbReference>
<evidence type="ECO:0000256" key="2">
    <source>
        <dbReference type="ARBA" id="ARBA00023125"/>
    </source>
</evidence>
<evidence type="ECO:0000313" key="6">
    <source>
        <dbReference type="Proteomes" id="UP000003244"/>
    </source>
</evidence>
<dbReference type="InterPro" id="IPR037171">
    <property type="entry name" value="NagB/RpiA_transferase-like"/>
</dbReference>
<proteinExistence type="predicted"/>
<dbReference type="EMBL" id="ADGQ01000035">
    <property type="protein sequence ID" value="EFM64975.1"/>
    <property type="molecule type" value="Genomic_DNA"/>
</dbReference>
<keyword evidence="6" id="KW-1185">Reference proteome</keyword>
<dbReference type="STRING" id="596315.HMPREF0634_1295"/>
<dbReference type="SMART" id="SM00420">
    <property type="entry name" value="HTH_DEOR"/>
    <property type="match status" value="1"/>
</dbReference>
<keyword evidence="3" id="KW-0804">Transcription</keyword>
<dbReference type="Proteomes" id="UP000003244">
    <property type="component" value="Unassembled WGS sequence"/>
</dbReference>
<dbReference type="OrthoDB" id="9797223at2"/>
<dbReference type="PANTHER" id="PTHR30363">
    <property type="entry name" value="HTH-TYPE TRANSCRIPTIONAL REGULATOR SRLR-RELATED"/>
    <property type="match status" value="1"/>
</dbReference>
<comment type="caution">
    <text evidence="5">The sequence shown here is derived from an EMBL/GenBank/DDBJ whole genome shotgun (WGS) entry which is preliminary data.</text>
</comment>
<organism evidence="5 6">
    <name type="scientific">Peptostreptococcus stomatis DSM 17678</name>
    <dbReference type="NCBI Taxonomy" id="596315"/>
    <lineage>
        <taxon>Bacteria</taxon>
        <taxon>Bacillati</taxon>
        <taxon>Bacillota</taxon>
        <taxon>Clostridia</taxon>
        <taxon>Peptostreptococcales</taxon>
        <taxon>Peptostreptococcaceae</taxon>
        <taxon>Peptostreptococcus</taxon>
    </lineage>
</organism>
<keyword evidence="1" id="KW-0805">Transcription regulation</keyword>
<protein>
    <submittedName>
        <fullName evidence="5">Transcriptional regulator, DeoR family</fullName>
    </submittedName>
</protein>
<feature type="domain" description="HTH deoR-type" evidence="4">
    <location>
        <begin position="3"/>
        <end position="58"/>
    </location>
</feature>
<dbReference type="Pfam" id="PF00455">
    <property type="entry name" value="DeoRC"/>
    <property type="match status" value="1"/>
</dbReference>
<dbReference type="PRINTS" id="PR00037">
    <property type="entry name" value="HTHLACR"/>
</dbReference>
<name>E0E2G5_9FIRM</name>
<accession>E0E2G5</accession>